<organism evidence="3 4">
    <name type="scientific">Spinacia oleracea</name>
    <name type="common">Spinach</name>
    <dbReference type="NCBI Taxonomy" id="3562"/>
    <lineage>
        <taxon>Eukaryota</taxon>
        <taxon>Viridiplantae</taxon>
        <taxon>Streptophyta</taxon>
        <taxon>Embryophyta</taxon>
        <taxon>Tracheophyta</taxon>
        <taxon>Spermatophyta</taxon>
        <taxon>Magnoliopsida</taxon>
        <taxon>eudicotyledons</taxon>
        <taxon>Gunneridae</taxon>
        <taxon>Pentapetalae</taxon>
        <taxon>Caryophyllales</taxon>
        <taxon>Chenopodiaceae</taxon>
        <taxon>Chenopodioideae</taxon>
        <taxon>Anserineae</taxon>
        <taxon>Spinacia</taxon>
    </lineage>
</organism>
<name>A0ABM3R0S8_SPIOL</name>
<dbReference type="RefSeq" id="XP_056689220.1">
    <property type="nucleotide sequence ID" value="XM_056833242.1"/>
</dbReference>
<proteinExistence type="predicted"/>
<evidence type="ECO:0000313" key="4">
    <source>
        <dbReference type="RefSeq" id="XP_056689220.1"/>
    </source>
</evidence>
<keyword evidence="3" id="KW-1185">Reference proteome</keyword>
<reference evidence="3" key="1">
    <citation type="journal article" date="2021" name="Nat. Commun.">
        <title>Genomic analyses provide insights into spinach domestication and the genetic basis of agronomic traits.</title>
        <authorList>
            <person name="Cai X."/>
            <person name="Sun X."/>
            <person name="Xu C."/>
            <person name="Sun H."/>
            <person name="Wang X."/>
            <person name="Ge C."/>
            <person name="Zhang Z."/>
            <person name="Wang Q."/>
            <person name="Fei Z."/>
            <person name="Jiao C."/>
            <person name="Wang Q."/>
        </authorList>
    </citation>
    <scope>NUCLEOTIDE SEQUENCE [LARGE SCALE GENOMIC DNA]</scope>
    <source>
        <strain evidence="3">cv. Varoflay</strain>
    </source>
</reference>
<feature type="region of interest" description="Disordered" evidence="2">
    <location>
        <begin position="201"/>
        <end position="246"/>
    </location>
</feature>
<protein>
    <submittedName>
        <fullName evidence="4">Uncharacterized protein</fullName>
    </submittedName>
</protein>
<evidence type="ECO:0000256" key="2">
    <source>
        <dbReference type="SAM" id="MobiDB-lite"/>
    </source>
</evidence>
<evidence type="ECO:0000313" key="3">
    <source>
        <dbReference type="Proteomes" id="UP000813463"/>
    </source>
</evidence>
<sequence>MPAEKKLPPPPRKRKFAVEFPDDYGSTDTPRVQLWPEVDRLWMPSSRECQETLSPVAATVESVSDAWRSQQSALATRHHVIMLEDQIVKLKNDMKKAKQEAGRLGDVAKEATARAEALQVSQEEGAAEVAQLNAEKETLVVQVDELKKSLSKVKARIYECAGYYTWKMKAEMMEEFKAGKHVNWTPDEDIAQFNTAFPKDYIPPGAVSEEEDVEEGATATSPDVETMAAPGDGEQGENAGPADHQE</sequence>
<keyword evidence="1" id="KW-0175">Coiled coil</keyword>
<evidence type="ECO:0000256" key="1">
    <source>
        <dbReference type="SAM" id="Coils"/>
    </source>
</evidence>
<accession>A0ABM3R0S8</accession>
<dbReference type="Proteomes" id="UP000813463">
    <property type="component" value="Chromosome 6"/>
</dbReference>
<feature type="region of interest" description="Disordered" evidence="2">
    <location>
        <begin position="1"/>
        <end position="28"/>
    </location>
</feature>
<dbReference type="GeneID" id="130463944"/>
<gene>
    <name evidence="4" type="primary">LOC130463944</name>
</gene>
<feature type="coiled-coil region" evidence="1">
    <location>
        <begin position="80"/>
        <end position="156"/>
    </location>
</feature>
<reference evidence="4" key="2">
    <citation type="submission" date="2025-08" db="UniProtKB">
        <authorList>
            <consortium name="RefSeq"/>
        </authorList>
    </citation>
    <scope>IDENTIFICATION</scope>
    <source>
        <tissue evidence="4">Leaf</tissue>
    </source>
</reference>